<organism evidence="2">
    <name type="scientific">freshwater metagenome</name>
    <dbReference type="NCBI Taxonomy" id="449393"/>
    <lineage>
        <taxon>unclassified sequences</taxon>
        <taxon>metagenomes</taxon>
        <taxon>ecological metagenomes</taxon>
    </lineage>
</organism>
<gene>
    <name evidence="2" type="ORF">UFOPK3423_00624</name>
</gene>
<keyword evidence="1" id="KW-1133">Transmembrane helix</keyword>
<name>A0A6J7DDN3_9ZZZZ</name>
<feature type="transmembrane region" description="Helical" evidence="1">
    <location>
        <begin position="24"/>
        <end position="50"/>
    </location>
</feature>
<evidence type="ECO:0000256" key="1">
    <source>
        <dbReference type="SAM" id="Phobius"/>
    </source>
</evidence>
<evidence type="ECO:0000313" key="2">
    <source>
        <dbReference type="EMBL" id="CAB4868767.1"/>
    </source>
</evidence>
<reference evidence="2" key="1">
    <citation type="submission" date="2020-05" db="EMBL/GenBank/DDBJ databases">
        <authorList>
            <person name="Chiriac C."/>
            <person name="Salcher M."/>
            <person name="Ghai R."/>
            <person name="Kavagutti S V."/>
        </authorList>
    </citation>
    <scope>NUCLEOTIDE SEQUENCE</scope>
</reference>
<dbReference type="EMBL" id="CAFBLQ010000050">
    <property type="protein sequence ID" value="CAB4868767.1"/>
    <property type="molecule type" value="Genomic_DNA"/>
</dbReference>
<keyword evidence="1" id="KW-0472">Membrane</keyword>
<keyword evidence="1" id="KW-0812">Transmembrane</keyword>
<proteinExistence type="predicted"/>
<protein>
    <submittedName>
        <fullName evidence="2">Unannotated protein</fullName>
    </submittedName>
</protein>
<dbReference type="AlphaFoldDB" id="A0A6J7DDN3"/>
<accession>A0A6J7DDN3</accession>
<sequence>MRHDVIYASYVSRRDLRRRRQRRLLGMVGPRLMFAGLWIGAAGTTVLAILRIT</sequence>